<evidence type="ECO:0000256" key="1">
    <source>
        <dbReference type="ARBA" id="ARBA00008624"/>
    </source>
</evidence>
<dbReference type="GeneTree" id="ENSGT00940000156660"/>
<keyword evidence="9 11" id="KW-0411">Iron-sulfur</keyword>
<accession>A0ABI8A1S0</accession>
<keyword evidence="6 11" id="KW-1133">Transmembrane helix</keyword>
<keyword evidence="5 11" id="KW-0256">Endoplasmic reticulum</keyword>
<dbReference type="InterPro" id="IPR045131">
    <property type="entry name" value="CISD1/2"/>
</dbReference>
<comment type="function">
    <text evidence="11">Regulator of autophagy that contributes to antagonize BECN1-mediated cellular autophagy at the endoplasmic reticulum. Participates in the interaction of BCL2 with BECN1 and is required for BCL2-mediated depression of endoplasmic reticulum Ca(2+) stores during autophagy.</text>
</comment>
<dbReference type="InterPro" id="IPR018967">
    <property type="entry name" value="FeS-contain_CDGSH-typ"/>
</dbReference>
<dbReference type="Proteomes" id="UP000823872">
    <property type="component" value="Chromosome B1"/>
</dbReference>
<protein>
    <recommendedName>
        <fullName evidence="11">CDGSH iron-sulfur domain-containing protein 2</fullName>
    </recommendedName>
</protein>
<evidence type="ECO:0000256" key="7">
    <source>
        <dbReference type="ARBA" id="ARBA00023004"/>
    </source>
</evidence>
<evidence type="ECO:0000256" key="11">
    <source>
        <dbReference type="RuleBase" id="RU369084"/>
    </source>
</evidence>
<dbReference type="PANTHER" id="PTHR13680">
    <property type="entry name" value="CDGSH IRON-SULFUR DOMAIN-CONTAINING PROTEIN 1"/>
    <property type="match status" value="1"/>
</dbReference>
<evidence type="ECO:0000256" key="5">
    <source>
        <dbReference type="ARBA" id="ARBA00022824"/>
    </source>
</evidence>
<sequence>RGNRVGHRRADGEGALRGVCNARAKVPNQFQEEGVVTRAAEVKSDERSNSLLKGTFRLQSTLTCFTSSHTVSFLLASTVYRCEGPSVYAGPLQNRVSTEGGPTHPFPRLRTSRPRAPPRRPRGAHVTRPLPIGAQQVTSPPWAPSAAPSCRPRDPGRNARRPLLLSAQARQLGRRAARSQRGVDAAREDGAGERGPYREGAAPRLSKAAPCPREHYRVRPSHRSLLYKKRTHNSGFHIKRTKISRMQSNTWETLLGVLLFSEWLRLLPFLGVLALLGYLAVRPFLPKKKQQKDSLINLKIQKENPKVVNEINIEDLCLTKAAYCRCWRSKTFPACDGSHNKHNELTGDNVGPLILKKKEV</sequence>
<keyword evidence="10 11" id="KW-0472">Membrane</keyword>
<keyword evidence="8" id="KW-0072">Autophagy</keyword>
<evidence type="ECO:0000256" key="3">
    <source>
        <dbReference type="ARBA" id="ARBA00022714"/>
    </source>
</evidence>
<evidence type="ECO:0000256" key="4">
    <source>
        <dbReference type="ARBA" id="ARBA00022723"/>
    </source>
</evidence>
<keyword evidence="3 11" id="KW-0001">2Fe-2S</keyword>
<keyword evidence="2 11" id="KW-0812">Transmembrane</keyword>
<feature type="compositionally biased region" description="Basic residues" evidence="12">
    <location>
        <begin position="110"/>
        <end position="125"/>
    </location>
</feature>
<dbReference type="PANTHER" id="PTHR13680:SF33">
    <property type="entry name" value="CDGSH IRON-SULFUR DOMAIN-CONTAINING PROTEIN 2"/>
    <property type="match status" value="1"/>
</dbReference>
<dbReference type="SMART" id="SM00704">
    <property type="entry name" value="ZnF_CDGSH"/>
    <property type="match status" value="1"/>
</dbReference>
<evidence type="ECO:0000313" key="15">
    <source>
        <dbReference type="Proteomes" id="UP000823872"/>
    </source>
</evidence>
<evidence type="ECO:0000259" key="13">
    <source>
        <dbReference type="SMART" id="SM00704"/>
    </source>
</evidence>
<dbReference type="Ensembl" id="ENSFCTT00005075500.1">
    <property type="protein sequence ID" value="ENSFCTP00005053076.1"/>
    <property type="gene ID" value="ENSFCTG00005026646.1"/>
</dbReference>
<proteinExistence type="inferred from homology"/>
<keyword evidence="15" id="KW-1185">Reference proteome</keyword>
<comment type="subcellular location">
    <subcellularLocation>
        <location evidence="11">Endoplasmic reticulum membrane</location>
        <topology evidence="11">Single-pass membrane protein</topology>
    </subcellularLocation>
    <subcellularLocation>
        <location evidence="11">Mitochondrion outer membrane</location>
        <topology evidence="11">Single-pass membrane protein</topology>
    </subcellularLocation>
</comment>
<comment type="cofactor">
    <cofactor evidence="11">
        <name>[2Fe-2S] cluster</name>
        <dbReference type="ChEBI" id="CHEBI:190135"/>
    </cofactor>
    <text evidence="11">Binds 1 [2Fe-2S] cluster.</text>
</comment>
<evidence type="ECO:0000256" key="12">
    <source>
        <dbReference type="SAM" id="MobiDB-lite"/>
    </source>
</evidence>
<evidence type="ECO:0000256" key="10">
    <source>
        <dbReference type="ARBA" id="ARBA00023136"/>
    </source>
</evidence>
<evidence type="ECO:0000256" key="2">
    <source>
        <dbReference type="ARBA" id="ARBA00022692"/>
    </source>
</evidence>
<dbReference type="Gene3D" id="3.40.5.90">
    <property type="entry name" value="CDGSH iron-sulfur domain, mitoNEET-type"/>
    <property type="match status" value="1"/>
</dbReference>
<reference evidence="14" key="2">
    <citation type="submission" date="2025-08" db="UniProtKB">
        <authorList>
            <consortium name="Ensembl"/>
        </authorList>
    </citation>
    <scope>IDENTIFICATION</scope>
    <source>
        <strain evidence="14">breed Abyssinian</strain>
    </source>
</reference>
<keyword evidence="7 11" id="KW-0408">Iron</keyword>
<keyword evidence="4 11" id="KW-0479">Metal-binding</keyword>
<dbReference type="InterPro" id="IPR019610">
    <property type="entry name" value="FeS-contain_mitoNEET_N"/>
</dbReference>
<reference evidence="14 15" key="1">
    <citation type="submission" date="2021-02" db="EMBL/GenBank/DDBJ databases">
        <title>Safari Cat Assemblies.</title>
        <authorList>
            <person name="Bredemeyer K.R."/>
            <person name="Murphy W.J."/>
        </authorList>
    </citation>
    <scope>NUCLEOTIDE SEQUENCE [LARGE SCALE GENOMIC DNA]</scope>
</reference>
<feature type="region of interest" description="Disordered" evidence="12">
    <location>
        <begin position="91"/>
        <end position="214"/>
    </location>
</feature>
<dbReference type="Pfam" id="PF09360">
    <property type="entry name" value="zf-CDGSH"/>
    <property type="match status" value="1"/>
</dbReference>
<feature type="compositionally biased region" description="Basic and acidic residues" evidence="12">
    <location>
        <begin position="184"/>
        <end position="197"/>
    </location>
</feature>
<feature type="domain" description="Iron-binding zinc finger CDGSH type" evidence="13">
    <location>
        <begin position="306"/>
        <end position="345"/>
    </location>
</feature>
<evidence type="ECO:0000313" key="14">
    <source>
        <dbReference type="Ensembl" id="ENSFCTP00005053076.1"/>
    </source>
</evidence>
<comment type="subunit">
    <text evidence="11">Homodimer.</text>
</comment>
<evidence type="ECO:0000256" key="9">
    <source>
        <dbReference type="ARBA" id="ARBA00023014"/>
    </source>
</evidence>
<organism evidence="14 15">
    <name type="scientific">Felis catus</name>
    <name type="common">Cat</name>
    <name type="synonym">Felis silvestris catus</name>
    <dbReference type="NCBI Taxonomy" id="9685"/>
    <lineage>
        <taxon>Eukaryota</taxon>
        <taxon>Metazoa</taxon>
        <taxon>Chordata</taxon>
        <taxon>Craniata</taxon>
        <taxon>Vertebrata</taxon>
        <taxon>Euteleostomi</taxon>
        <taxon>Mammalia</taxon>
        <taxon>Eutheria</taxon>
        <taxon>Laurasiatheria</taxon>
        <taxon>Carnivora</taxon>
        <taxon>Feliformia</taxon>
        <taxon>Felidae</taxon>
        <taxon>Felinae</taxon>
        <taxon>Felis</taxon>
    </lineage>
</organism>
<comment type="similarity">
    <text evidence="1 11">Belongs to the CISD protein family. CISD2 subfamily.</text>
</comment>
<evidence type="ECO:0000256" key="6">
    <source>
        <dbReference type="ARBA" id="ARBA00022989"/>
    </source>
</evidence>
<dbReference type="Pfam" id="PF10660">
    <property type="entry name" value="MitoNEET_N"/>
    <property type="match status" value="1"/>
</dbReference>
<evidence type="ECO:0000256" key="8">
    <source>
        <dbReference type="ARBA" id="ARBA00023006"/>
    </source>
</evidence>
<dbReference type="InterPro" id="IPR042216">
    <property type="entry name" value="MitoNEET_CISD"/>
</dbReference>
<feature type="transmembrane region" description="Helical" evidence="11">
    <location>
        <begin position="263"/>
        <end position="281"/>
    </location>
</feature>
<name>A0ABI8A1S0_FELCA</name>
<reference evidence="14" key="3">
    <citation type="submission" date="2025-09" db="UniProtKB">
        <authorList>
            <consortium name="Ensembl"/>
        </authorList>
    </citation>
    <scope>IDENTIFICATION</scope>
    <source>
        <strain evidence="14">breed Abyssinian</strain>
    </source>
</reference>